<protein>
    <submittedName>
        <fullName evidence="1">Uncharacterized protein</fullName>
    </submittedName>
</protein>
<proteinExistence type="predicted"/>
<name>A0ABS8ZD96_9PSEU</name>
<accession>A0ABS8ZD96</accession>
<gene>
    <name evidence="1" type="ORF">LWC34_17630</name>
</gene>
<reference evidence="1 2" key="1">
    <citation type="submission" date="2021-12" db="EMBL/GenBank/DDBJ databases">
        <title>Genome sequence of Kibdelosporangium philippinense ATCC 49844.</title>
        <authorList>
            <person name="Fedorov E.A."/>
            <person name="Omeragic M."/>
            <person name="Shalygina K.F."/>
            <person name="Maclea K.S."/>
        </authorList>
    </citation>
    <scope>NUCLEOTIDE SEQUENCE [LARGE SCALE GENOMIC DNA]</scope>
    <source>
        <strain evidence="1 2">ATCC 49844</strain>
    </source>
</reference>
<evidence type="ECO:0000313" key="1">
    <source>
        <dbReference type="EMBL" id="MCE7004631.1"/>
    </source>
</evidence>
<sequence>MIPRGTLIPDVVRFLEGGWPFTSFGARHAVRIEDYRDNGDYVVRAELPRNGPREGHHHHH</sequence>
<organism evidence="1 2">
    <name type="scientific">Kibdelosporangium philippinense</name>
    <dbReference type="NCBI Taxonomy" id="211113"/>
    <lineage>
        <taxon>Bacteria</taxon>
        <taxon>Bacillati</taxon>
        <taxon>Actinomycetota</taxon>
        <taxon>Actinomycetes</taxon>
        <taxon>Pseudonocardiales</taxon>
        <taxon>Pseudonocardiaceae</taxon>
        <taxon>Kibdelosporangium</taxon>
    </lineage>
</organism>
<evidence type="ECO:0000313" key="2">
    <source>
        <dbReference type="Proteomes" id="UP001521150"/>
    </source>
</evidence>
<dbReference type="EMBL" id="JAJVCN010000001">
    <property type="protein sequence ID" value="MCE7004631.1"/>
    <property type="molecule type" value="Genomic_DNA"/>
</dbReference>
<dbReference type="Proteomes" id="UP001521150">
    <property type="component" value="Unassembled WGS sequence"/>
</dbReference>
<dbReference type="RefSeq" id="WP_233726124.1">
    <property type="nucleotide sequence ID" value="NZ_JAJVCN010000001.1"/>
</dbReference>
<keyword evidence="2" id="KW-1185">Reference proteome</keyword>
<comment type="caution">
    <text evidence="1">The sequence shown here is derived from an EMBL/GenBank/DDBJ whole genome shotgun (WGS) entry which is preliminary data.</text>
</comment>